<feature type="transmembrane region" description="Helical" evidence="1">
    <location>
        <begin position="188"/>
        <end position="214"/>
    </location>
</feature>
<keyword evidence="1" id="KW-0472">Membrane</keyword>
<evidence type="ECO:0000256" key="1">
    <source>
        <dbReference type="SAM" id="Phobius"/>
    </source>
</evidence>
<dbReference type="Proteomes" id="UP000494256">
    <property type="component" value="Unassembled WGS sequence"/>
</dbReference>
<protein>
    <submittedName>
        <fullName evidence="2">Uncharacterized protein</fullName>
    </submittedName>
</protein>
<reference evidence="2 3" key="1">
    <citation type="submission" date="2020-04" db="EMBL/GenBank/DDBJ databases">
        <authorList>
            <person name="Wallbank WR R."/>
            <person name="Pardo Diaz C."/>
            <person name="Kozak K."/>
            <person name="Martin S."/>
            <person name="Jiggins C."/>
            <person name="Moest M."/>
            <person name="Warren A I."/>
            <person name="Byers J.R.P. K."/>
            <person name="Montejo-Kovacevich G."/>
            <person name="Yen C E."/>
        </authorList>
    </citation>
    <scope>NUCLEOTIDE SEQUENCE [LARGE SCALE GENOMIC DNA]</scope>
</reference>
<accession>A0A8S0Z5V8</accession>
<dbReference type="OrthoDB" id="7487130at2759"/>
<feature type="transmembrane region" description="Helical" evidence="1">
    <location>
        <begin position="101"/>
        <end position="121"/>
    </location>
</feature>
<feature type="transmembrane region" description="Helical" evidence="1">
    <location>
        <begin position="21"/>
        <end position="48"/>
    </location>
</feature>
<dbReference type="AlphaFoldDB" id="A0A8S0Z5V8"/>
<proteinExistence type="predicted"/>
<feature type="transmembrane region" description="Helical" evidence="1">
    <location>
        <begin position="141"/>
        <end position="160"/>
    </location>
</feature>
<feature type="transmembrane region" description="Helical" evidence="1">
    <location>
        <begin position="68"/>
        <end position="89"/>
    </location>
</feature>
<keyword evidence="1" id="KW-1133">Transmembrane helix</keyword>
<sequence>MKVEIPKFERCCCCLPLRRGILTFAYLNLFITIFFGVLQVSLWVYYYYPFMKLQSSMMVMYRGIVIEAQMFFVIALHVLDVVFNIILIVGAHMTNAKLMRWYYFYQLTMMIANFFAMLVIYTGISKVSGLDTYPTLSECAVAFIGFVVQIYLLLLVHSELNKLRYQERRSSFVNHMAEKNVKLIKTFYYYNILLLGLTSILTVYGGISAVIYTVDGFKRGLNANFLMYFLSIDIGLLLANFALQLYILLVVRSEIIKLSSDCQFRFANIGSEAECTMTIEGLTKENRVQNIHANPVITKGSEIKGLVGREDNVN</sequence>
<name>A0A8S0Z5V8_ARCPL</name>
<organism evidence="2 3">
    <name type="scientific">Arctia plantaginis</name>
    <name type="common">Wood tiger moth</name>
    <name type="synonym">Phalaena plantaginis</name>
    <dbReference type="NCBI Taxonomy" id="874455"/>
    <lineage>
        <taxon>Eukaryota</taxon>
        <taxon>Metazoa</taxon>
        <taxon>Ecdysozoa</taxon>
        <taxon>Arthropoda</taxon>
        <taxon>Hexapoda</taxon>
        <taxon>Insecta</taxon>
        <taxon>Pterygota</taxon>
        <taxon>Neoptera</taxon>
        <taxon>Endopterygota</taxon>
        <taxon>Lepidoptera</taxon>
        <taxon>Glossata</taxon>
        <taxon>Ditrysia</taxon>
        <taxon>Noctuoidea</taxon>
        <taxon>Erebidae</taxon>
        <taxon>Arctiinae</taxon>
        <taxon>Arctia</taxon>
    </lineage>
</organism>
<evidence type="ECO:0000313" key="2">
    <source>
        <dbReference type="EMBL" id="CAB3228313.1"/>
    </source>
</evidence>
<keyword evidence="1" id="KW-0812">Transmembrane</keyword>
<comment type="caution">
    <text evidence="2">The sequence shown here is derived from an EMBL/GenBank/DDBJ whole genome shotgun (WGS) entry which is preliminary data.</text>
</comment>
<feature type="transmembrane region" description="Helical" evidence="1">
    <location>
        <begin position="226"/>
        <end position="251"/>
    </location>
</feature>
<evidence type="ECO:0000313" key="3">
    <source>
        <dbReference type="Proteomes" id="UP000494256"/>
    </source>
</evidence>
<gene>
    <name evidence="2" type="ORF">APLA_LOCUS3506</name>
</gene>
<dbReference type="EMBL" id="CADEBD010000282">
    <property type="protein sequence ID" value="CAB3228313.1"/>
    <property type="molecule type" value="Genomic_DNA"/>
</dbReference>